<dbReference type="AlphaFoldDB" id="A0A6A5RKJ1"/>
<keyword evidence="3" id="KW-1185">Reference proteome</keyword>
<gene>
    <name evidence="2" type="ORF">M421DRAFT_224446</name>
</gene>
<dbReference type="Proteomes" id="UP000800082">
    <property type="component" value="Unassembled WGS sequence"/>
</dbReference>
<evidence type="ECO:0000256" key="1">
    <source>
        <dbReference type="SAM" id="Phobius"/>
    </source>
</evidence>
<evidence type="ECO:0000313" key="3">
    <source>
        <dbReference type="Proteomes" id="UP000800082"/>
    </source>
</evidence>
<dbReference type="EMBL" id="ML978979">
    <property type="protein sequence ID" value="KAF1926077.1"/>
    <property type="molecule type" value="Genomic_DNA"/>
</dbReference>
<keyword evidence="1" id="KW-1133">Transmembrane helix</keyword>
<feature type="transmembrane region" description="Helical" evidence="1">
    <location>
        <begin position="45"/>
        <end position="65"/>
    </location>
</feature>
<protein>
    <submittedName>
        <fullName evidence="2">Uncharacterized protein</fullName>
    </submittedName>
</protein>
<sequence length="106" mass="12247">MSTEALWMQVLVQDRDYRHRVLPYLQYDLQDHHIHNRHLSSNLPFLAICSTCDAIAVAIAAVLVLQHPRIATSWNFYTTKYELEEMQSFRQSKGDFASGSAVHRVS</sequence>
<evidence type="ECO:0000313" key="2">
    <source>
        <dbReference type="EMBL" id="KAF1926077.1"/>
    </source>
</evidence>
<dbReference type="GeneID" id="54345986"/>
<name>A0A6A5RKJ1_9PLEO</name>
<dbReference type="RefSeq" id="XP_033446329.1">
    <property type="nucleotide sequence ID" value="XM_033588339.1"/>
</dbReference>
<organism evidence="2 3">
    <name type="scientific">Didymella exigua CBS 183.55</name>
    <dbReference type="NCBI Taxonomy" id="1150837"/>
    <lineage>
        <taxon>Eukaryota</taxon>
        <taxon>Fungi</taxon>
        <taxon>Dikarya</taxon>
        <taxon>Ascomycota</taxon>
        <taxon>Pezizomycotina</taxon>
        <taxon>Dothideomycetes</taxon>
        <taxon>Pleosporomycetidae</taxon>
        <taxon>Pleosporales</taxon>
        <taxon>Pleosporineae</taxon>
        <taxon>Didymellaceae</taxon>
        <taxon>Didymella</taxon>
    </lineage>
</organism>
<reference evidence="2" key="1">
    <citation type="journal article" date="2020" name="Stud. Mycol.">
        <title>101 Dothideomycetes genomes: a test case for predicting lifestyles and emergence of pathogens.</title>
        <authorList>
            <person name="Haridas S."/>
            <person name="Albert R."/>
            <person name="Binder M."/>
            <person name="Bloem J."/>
            <person name="Labutti K."/>
            <person name="Salamov A."/>
            <person name="Andreopoulos B."/>
            <person name="Baker S."/>
            <person name="Barry K."/>
            <person name="Bills G."/>
            <person name="Bluhm B."/>
            <person name="Cannon C."/>
            <person name="Castanera R."/>
            <person name="Culley D."/>
            <person name="Daum C."/>
            <person name="Ezra D."/>
            <person name="Gonzalez J."/>
            <person name="Henrissat B."/>
            <person name="Kuo A."/>
            <person name="Liang C."/>
            <person name="Lipzen A."/>
            <person name="Lutzoni F."/>
            <person name="Magnuson J."/>
            <person name="Mondo S."/>
            <person name="Nolan M."/>
            <person name="Ohm R."/>
            <person name="Pangilinan J."/>
            <person name="Park H.-J."/>
            <person name="Ramirez L."/>
            <person name="Alfaro M."/>
            <person name="Sun H."/>
            <person name="Tritt A."/>
            <person name="Yoshinaga Y."/>
            <person name="Zwiers L.-H."/>
            <person name="Turgeon B."/>
            <person name="Goodwin S."/>
            <person name="Spatafora J."/>
            <person name="Crous P."/>
            <person name="Grigoriev I."/>
        </authorList>
    </citation>
    <scope>NUCLEOTIDE SEQUENCE</scope>
    <source>
        <strain evidence="2">CBS 183.55</strain>
    </source>
</reference>
<proteinExistence type="predicted"/>
<accession>A0A6A5RKJ1</accession>
<keyword evidence="1" id="KW-0812">Transmembrane</keyword>
<keyword evidence="1" id="KW-0472">Membrane</keyword>